<organism evidence="1 2">
    <name type="scientific">Patagioenas fasciata monilis</name>
    <dbReference type="NCBI Taxonomy" id="372326"/>
    <lineage>
        <taxon>Eukaryota</taxon>
        <taxon>Metazoa</taxon>
        <taxon>Chordata</taxon>
        <taxon>Craniata</taxon>
        <taxon>Vertebrata</taxon>
        <taxon>Euteleostomi</taxon>
        <taxon>Archelosauria</taxon>
        <taxon>Archosauria</taxon>
        <taxon>Dinosauria</taxon>
        <taxon>Saurischia</taxon>
        <taxon>Theropoda</taxon>
        <taxon>Coelurosauria</taxon>
        <taxon>Aves</taxon>
        <taxon>Neognathae</taxon>
        <taxon>Neoaves</taxon>
        <taxon>Columbimorphae</taxon>
        <taxon>Columbiformes</taxon>
        <taxon>Columbidae</taxon>
        <taxon>Patagioenas</taxon>
    </lineage>
</organism>
<comment type="caution">
    <text evidence="1">The sequence shown here is derived from an EMBL/GenBank/DDBJ whole genome shotgun (WGS) entry which is preliminary data.</text>
</comment>
<name>A0A1V4KH70_PATFA</name>
<evidence type="ECO:0000313" key="2">
    <source>
        <dbReference type="Proteomes" id="UP000190648"/>
    </source>
</evidence>
<keyword evidence="2" id="KW-1185">Reference proteome</keyword>
<reference evidence="1 2" key="1">
    <citation type="submission" date="2016-02" db="EMBL/GenBank/DDBJ databases">
        <title>Band-tailed pigeon sequencing and assembly.</title>
        <authorList>
            <person name="Soares A.E."/>
            <person name="Novak B.J."/>
            <person name="Rice E.S."/>
            <person name="O'Connell B."/>
            <person name="Chang D."/>
            <person name="Weber S."/>
            <person name="Shapiro B."/>
        </authorList>
    </citation>
    <scope>NUCLEOTIDE SEQUENCE [LARGE SCALE GENOMIC DNA]</scope>
    <source>
        <strain evidence="1">BTP2013</strain>
        <tissue evidence="1">Blood</tissue>
    </source>
</reference>
<sequence length="144" mass="16686">MLELSIPEGQYPMERAHAGAVFEEEFRSVGWTDNEEVHEVPSPREVTPLWTRGRAWAENPLKYLRAMVYTDYTYVQSFEWIIAKIHGLHSTIGSYLVKSSTPKHVCATNFRATLNRIDESQQILKRNKLLLERRIKTQPATTPN</sequence>
<gene>
    <name evidence="1" type="ORF">AV530_006611</name>
</gene>
<accession>A0A1V4KH70</accession>
<dbReference type="Proteomes" id="UP000190648">
    <property type="component" value="Unassembled WGS sequence"/>
</dbReference>
<dbReference type="EMBL" id="LSYS01003169">
    <property type="protein sequence ID" value="OPJ83782.1"/>
    <property type="molecule type" value="Genomic_DNA"/>
</dbReference>
<evidence type="ECO:0000313" key="1">
    <source>
        <dbReference type="EMBL" id="OPJ83782.1"/>
    </source>
</evidence>
<dbReference type="AlphaFoldDB" id="A0A1V4KH70"/>
<proteinExistence type="predicted"/>
<protein>
    <submittedName>
        <fullName evidence="1">Uncharacterized protein</fullName>
    </submittedName>
</protein>